<gene>
    <name evidence="1" type="ORF">HMPREF9952_0376</name>
</gene>
<accession>F9QA80</accession>
<dbReference type="RefSeq" id="WP_007242817.1">
    <property type="nucleotide sequence ID" value="NZ_AFUV01000015.1"/>
</dbReference>
<comment type="caution">
    <text evidence="1">The sequence shown here is derived from an EMBL/GenBank/DDBJ whole genome shotgun (WGS) entry which is preliminary data.</text>
</comment>
<dbReference type="STRING" id="1035188.HMPREF9952_0376"/>
<dbReference type="Proteomes" id="UP000006235">
    <property type="component" value="Unassembled WGS sequence"/>
</dbReference>
<proteinExistence type="predicted"/>
<evidence type="ECO:0000313" key="2">
    <source>
        <dbReference type="Proteomes" id="UP000006235"/>
    </source>
</evidence>
<organism evidence="1 2">
    <name type="scientific">Haemophilus pittmaniae HK 85</name>
    <dbReference type="NCBI Taxonomy" id="1035188"/>
    <lineage>
        <taxon>Bacteria</taxon>
        <taxon>Pseudomonadati</taxon>
        <taxon>Pseudomonadota</taxon>
        <taxon>Gammaproteobacteria</taxon>
        <taxon>Pasteurellales</taxon>
        <taxon>Pasteurellaceae</taxon>
        <taxon>Haemophilus</taxon>
    </lineage>
</organism>
<reference evidence="1 2" key="1">
    <citation type="submission" date="2011-07" db="EMBL/GenBank/DDBJ databases">
        <authorList>
            <person name="Harkins D.M."/>
            <person name="Madupu R."/>
            <person name="Durkin A.S."/>
            <person name="Torralba M."/>
            <person name="Methe B."/>
            <person name="Sutton G.G."/>
            <person name="Nelson K.E."/>
        </authorList>
    </citation>
    <scope>NUCLEOTIDE SEQUENCE [LARGE SCALE GENOMIC DNA]</scope>
    <source>
        <strain evidence="1 2">HK 85</strain>
    </source>
</reference>
<protein>
    <submittedName>
        <fullName evidence="1">Conserved domain protein</fullName>
    </submittedName>
</protein>
<dbReference type="AlphaFoldDB" id="F9QA80"/>
<evidence type="ECO:0000313" key="1">
    <source>
        <dbReference type="EMBL" id="EGV05378.1"/>
    </source>
</evidence>
<name>F9QA80_9PAST</name>
<sequence>MIINFPIKCDVCETIALIKVGIGYQLTHNQKWECKECSTINEFSFDAIGGNCNELPRNENFRFVNCQLIDKDFTEINVSYSLFFDVDFIAPKCINEPFSPEALLSRLSRIHQEFNGKNYLEIEPLRRKTLEISFHLFKLFLLNKYDVLDKIAQKNKNSIAYKRNKEPLHYVFDYLSLQSANIGNALYDILSREWNTIPEVEKDKLKVFSKINSLSMNKKLIPVFDNYISNLDLFWSVFRRERQGLDLVDENQLVFSFSSVKNVYADCYEILSDYLFIIAGINNYKERGDVSKFERINGLNDYQKLDNGSKLNPFKNSKVFGFFTGIYINKIRNSCNHNDVEIDVVNNVILFKDENYCESLTIQEYLLLCHKIISVLSSLILFNELCILDKN</sequence>
<dbReference type="EMBL" id="AFUV01000015">
    <property type="protein sequence ID" value="EGV05378.1"/>
    <property type="molecule type" value="Genomic_DNA"/>
</dbReference>